<evidence type="ECO:0000256" key="1">
    <source>
        <dbReference type="SAM" id="MobiDB-lite"/>
    </source>
</evidence>
<gene>
    <name evidence="3" type="ORF">B0A52_02244</name>
</gene>
<feature type="transmembrane region" description="Helical" evidence="2">
    <location>
        <begin position="715"/>
        <end position="739"/>
    </location>
</feature>
<proteinExistence type="predicted"/>
<feature type="transmembrane region" description="Helical" evidence="2">
    <location>
        <begin position="192"/>
        <end position="213"/>
    </location>
</feature>
<keyword evidence="2" id="KW-0472">Membrane</keyword>
<dbReference type="Proteomes" id="UP000288859">
    <property type="component" value="Unassembled WGS sequence"/>
</dbReference>
<feature type="transmembrane region" description="Helical" evidence="2">
    <location>
        <begin position="111"/>
        <end position="129"/>
    </location>
</feature>
<keyword evidence="2" id="KW-0812">Transmembrane</keyword>
<evidence type="ECO:0000313" key="3">
    <source>
        <dbReference type="EMBL" id="RVX73117.1"/>
    </source>
</evidence>
<reference evidence="3 4" key="1">
    <citation type="submission" date="2017-03" db="EMBL/GenBank/DDBJ databases">
        <title>Genomes of endolithic fungi from Antarctica.</title>
        <authorList>
            <person name="Coleine C."/>
            <person name="Masonjones S."/>
            <person name="Stajich J.E."/>
        </authorList>
    </citation>
    <scope>NUCLEOTIDE SEQUENCE [LARGE SCALE GENOMIC DNA]</scope>
    <source>
        <strain evidence="3 4">CCFEE 6314</strain>
    </source>
</reference>
<feature type="region of interest" description="Disordered" evidence="1">
    <location>
        <begin position="20"/>
        <end position="91"/>
    </location>
</feature>
<name>A0A438NBX9_EXOME</name>
<evidence type="ECO:0000313" key="4">
    <source>
        <dbReference type="Proteomes" id="UP000288859"/>
    </source>
</evidence>
<dbReference type="EMBL" id="NAJM01000009">
    <property type="protein sequence ID" value="RVX73117.1"/>
    <property type="molecule type" value="Genomic_DNA"/>
</dbReference>
<sequence length="848" mass="93092">MDSGPTKRPSFFEYTYGRLRNPYNHTLSPGSEDSWNQRSRKTDEHGLVTPSPGDPFTFESTFTDQIEKRKKAPALDSLQPESSEPRIERADTLERPKPAIVKGLRANYRKFIPHLASIIVTTAVVQLSFRKQYWMDLQDPSANISPGLTQSGALNALQLAAKCHEVILVASLGKTVLRFAQHYLVGPRGLPLGFLTNSFLIGSGDFIFTKAFWSSVWSNKAHYWRFFTISLFAAMLAVLVGPSSAIAVIPSLNYYPLNAPFEQEMLPFYIFNHSTVLFPSNVTAASLNGPDSGINCTISSSSTSYQNVCPAGGFRETYDWALKLRFSNSTRGTNISLPDVFGESRRIVSTQSCETELDGRASGMSLPSFITSAMTAYWTFARNNYQGLALTTTQPRITLQGSLYAPSVEVLCDAHVYYNQTHLDEREANPFPSFDASQSLPEPGFETPVSGPMNATEVNWVPMPAGPEYPAIGSIIRVPTLYIRDNDSSLQQGTEIHACSIYAQWLPVDVFYQPRQEDQVALALKHPKTDTCLDVGSNSLTSTSRPPRNISIDLDYANAINQPIPFTIGPTPVLVAMMDGNIDAEGSIDNQTGYAFKAPMVAAKPLSEGIQLTPDESRRSHSTLIATLLAGVVTDGLARIAGNGIYPYSSPIFLTNQTTEDGGMVGQFIVSSAQGGVDQALNATEPAQDDWLRIDPIFSRYGYGYNWNDSRITQFGVIVLLIHLAIAVGHTLYLVYMIFIARQGLVGSWATISELLTLAMNSTPSLNLQDTCAGVDAAKTWRQVVSVRETQPGHLEMVVGTADRNKYPPPEVSKSYGHWDESSLHRDGMRLRAVTGGKEKAASIDEMS</sequence>
<evidence type="ECO:0000256" key="2">
    <source>
        <dbReference type="SAM" id="Phobius"/>
    </source>
</evidence>
<dbReference type="AlphaFoldDB" id="A0A438NBX9"/>
<organism evidence="3 4">
    <name type="scientific">Exophiala mesophila</name>
    <name type="common">Black yeast-like fungus</name>
    <dbReference type="NCBI Taxonomy" id="212818"/>
    <lineage>
        <taxon>Eukaryota</taxon>
        <taxon>Fungi</taxon>
        <taxon>Dikarya</taxon>
        <taxon>Ascomycota</taxon>
        <taxon>Pezizomycotina</taxon>
        <taxon>Eurotiomycetes</taxon>
        <taxon>Chaetothyriomycetidae</taxon>
        <taxon>Chaetothyriales</taxon>
        <taxon>Herpotrichiellaceae</taxon>
        <taxon>Exophiala</taxon>
    </lineage>
</organism>
<comment type="caution">
    <text evidence="3">The sequence shown here is derived from an EMBL/GenBank/DDBJ whole genome shotgun (WGS) entry which is preliminary data.</text>
</comment>
<accession>A0A438NBX9</accession>
<keyword evidence="2" id="KW-1133">Transmembrane helix</keyword>
<feature type="compositionally biased region" description="Polar residues" evidence="1">
    <location>
        <begin position="23"/>
        <end position="37"/>
    </location>
</feature>
<dbReference type="OrthoDB" id="5342924at2759"/>
<protein>
    <submittedName>
        <fullName evidence="3">Uncharacterized protein</fullName>
    </submittedName>
</protein>
<feature type="transmembrane region" description="Helical" evidence="2">
    <location>
        <begin position="225"/>
        <end position="249"/>
    </location>
</feature>